<dbReference type="EMBL" id="CAJVPP010001005">
    <property type="protein sequence ID" value="CAG8527894.1"/>
    <property type="molecule type" value="Genomic_DNA"/>
</dbReference>
<gene>
    <name evidence="1" type="ORF">FMOSSE_LOCUS5361</name>
</gene>
<organism evidence="1 2">
    <name type="scientific">Funneliformis mosseae</name>
    <name type="common">Endomycorrhizal fungus</name>
    <name type="synonym">Glomus mosseae</name>
    <dbReference type="NCBI Taxonomy" id="27381"/>
    <lineage>
        <taxon>Eukaryota</taxon>
        <taxon>Fungi</taxon>
        <taxon>Fungi incertae sedis</taxon>
        <taxon>Mucoromycota</taxon>
        <taxon>Glomeromycotina</taxon>
        <taxon>Glomeromycetes</taxon>
        <taxon>Glomerales</taxon>
        <taxon>Glomeraceae</taxon>
        <taxon>Funneliformis</taxon>
    </lineage>
</organism>
<accession>A0A9N9AF58</accession>
<evidence type="ECO:0000313" key="1">
    <source>
        <dbReference type="EMBL" id="CAG8527894.1"/>
    </source>
</evidence>
<name>A0A9N9AF58_FUNMO</name>
<protein>
    <submittedName>
        <fullName evidence="1">8026_t:CDS:1</fullName>
    </submittedName>
</protein>
<keyword evidence="2" id="KW-1185">Reference proteome</keyword>
<comment type="caution">
    <text evidence="1">The sequence shown here is derived from an EMBL/GenBank/DDBJ whole genome shotgun (WGS) entry which is preliminary data.</text>
</comment>
<evidence type="ECO:0000313" key="2">
    <source>
        <dbReference type="Proteomes" id="UP000789375"/>
    </source>
</evidence>
<sequence length="156" mass="18151">MFTFRHRIGFQHSLDISIELEYFDALYITNAAVAKALSSIIMAFPLRVLRLSLCDKCCLEKYYVNPSLQSIRGKFAEPNNLTDDTDDRTRSTDGTFYILILQISLKFKISFQSKFISEIEIDFKYRKFHFVPPIPITLILISHPIALFQSFKILGW</sequence>
<dbReference type="AlphaFoldDB" id="A0A9N9AF58"/>
<dbReference type="Proteomes" id="UP000789375">
    <property type="component" value="Unassembled WGS sequence"/>
</dbReference>
<proteinExistence type="predicted"/>
<reference evidence="1" key="1">
    <citation type="submission" date="2021-06" db="EMBL/GenBank/DDBJ databases">
        <authorList>
            <person name="Kallberg Y."/>
            <person name="Tangrot J."/>
            <person name="Rosling A."/>
        </authorList>
    </citation>
    <scope>NUCLEOTIDE SEQUENCE</scope>
    <source>
        <strain evidence="1">87-6 pot B 2015</strain>
    </source>
</reference>